<accession>A0A9N8EPY3</accession>
<sequence length="205" mass="22853">MSGSSTCNQESDSKLKKRPPGLMNFPLMKKNNLLDRVGAFLPQIQAANQELLDATANGDDDNDDAGIRVDLNLEQANDDDDDDDDKESECDKSEAKEDEFLIREHQPGKSSKAIQKEETTPSIQLEFSIGQFDKNSPAMKLLGDNSDSSSDEKEEEEEEDEDEKRNLLQRLETSNTKRKAAEESTNTKATTSQKRPKGPLITELS</sequence>
<keyword evidence="3" id="KW-1185">Reference proteome</keyword>
<dbReference type="AlphaFoldDB" id="A0A9N8EPY3"/>
<feature type="compositionally biased region" description="Polar residues" evidence="1">
    <location>
        <begin position="183"/>
        <end position="193"/>
    </location>
</feature>
<feature type="compositionally biased region" description="Basic and acidic residues" evidence="1">
    <location>
        <begin position="89"/>
        <end position="107"/>
    </location>
</feature>
<feature type="compositionally biased region" description="Polar residues" evidence="1">
    <location>
        <begin position="1"/>
        <end position="10"/>
    </location>
</feature>
<gene>
    <name evidence="2" type="ORF">SEMRO_1316_G262160.1</name>
</gene>
<dbReference type="EMBL" id="CAICTM010001314">
    <property type="protein sequence ID" value="CAB9522560.1"/>
    <property type="molecule type" value="Genomic_DNA"/>
</dbReference>
<evidence type="ECO:0000256" key="1">
    <source>
        <dbReference type="SAM" id="MobiDB-lite"/>
    </source>
</evidence>
<name>A0A9N8EPY3_9STRA</name>
<proteinExistence type="predicted"/>
<dbReference type="Proteomes" id="UP001153069">
    <property type="component" value="Unassembled WGS sequence"/>
</dbReference>
<protein>
    <submittedName>
        <fullName evidence="2">Uncharacterized protein</fullName>
    </submittedName>
</protein>
<reference evidence="2" key="1">
    <citation type="submission" date="2020-06" db="EMBL/GenBank/DDBJ databases">
        <authorList>
            <consortium name="Plant Systems Biology data submission"/>
        </authorList>
    </citation>
    <scope>NUCLEOTIDE SEQUENCE</scope>
    <source>
        <strain evidence="2">D6</strain>
    </source>
</reference>
<feature type="compositionally biased region" description="Acidic residues" evidence="1">
    <location>
        <begin position="76"/>
        <end position="88"/>
    </location>
</feature>
<comment type="caution">
    <text evidence="2">The sequence shown here is derived from an EMBL/GenBank/DDBJ whole genome shotgun (WGS) entry which is preliminary data.</text>
</comment>
<feature type="region of interest" description="Disordered" evidence="1">
    <location>
        <begin position="1"/>
        <end position="26"/>
    </location>
</feature>
<feature type="compositionally biased region" description="Acidic residues" evidence="1">
    <location>
        <begin position="152"/>
        <end position="162"/>
    </location>
</feature>
<organism evidence="2 3">
    <name type="scientific">Seminavis robusta</name>
    <dbReference type="NCBI Taxonomy" id="568900"/>
    <lineage>
        <taxon>Eukaryota</taxon>
        <taxon>Sar</taxon>
        <taxon>Stramenopiles</taxon>
        <taxon>Ochrophyta</taxon>
        <taxon>Bacillariophyta</taxon>
        <taxon>Bacillariophyceae</taxon>
        <taxon>Bacillariophycidae</taxon>
        <taxon>Naviculales</taxon>
        <taxon>Naviculaceae</taxon>
        <taxon>Seminavis</taxon>
    </lineage>
</organism>
<evidence type="ECO:0000313" key="3">
    <source>
        <dbReference type="Proteomes" id="UP001153069"/>
    </source>
</evidence>
<evidence type="ECO:0000313" key="2">
    <source>
        <dbReference type="EMBL" id="CAB9522560.1"/>
    </source>
</evidence>
<feature type="region of interest" description="Disordered" evidence="1">
    <location>
        <begin position="52"/>
        <end position="205"/>
    </location>
</feature>